<reference evidence="2 3" key="1">
    <citation type="journal article" date="2014" name="Int. J. Syst. Evol. Microbiol.">
        <title>Sneathiella chungangensis sp. nov., isolated from a marine sand, and emended description of the genus Sneathiella.</title>
        <authorList>
            <person name="Siamphan C."/>
            <person name="Kim H."/>
            <person name="Lee J.S."/>
            <person name="Kim W."/>
        </authorList>
    </citation>
    <scope>NUCLEOTIDE SEQUENCE [LARGE SCALE GENOMIC DNA]</scope>
    <source>
        <strain evidence="2 3">KCTC 32476</strain>
    </source>
</reference>
<evidence type="ECO:0000256" key="1">
    <source>
        <dbReference type="SAM" id="SignalP"/>
    </source>
</evidence>
<organism evidence="2 3">
    <name type="scientific">Sneathiella chungangensis</name>
    <dbReference type="NCBI Taxonomy" id="1418234"/>
    <lineage>
        <taxon>Bacteria</taxon>
        <taxon>Pseudomonadati</taxon>
        <taxon>Pseudomonadota</taxon>
        <taxon>Alphaproteobacteria</taxon>
        <taxon>Sneathiellales</taxon>
        <taxon>Sneathiellaceae</taxon>
        <taxon>Sneathiella</taxon>
    </lineage>
</organism>
<dbReference type="RefSeq" id="WP_161339499.1">
    <property type="nucleotide sequence ID" value="NZ_JBHSDG010000003.1"/>
</dbReference>
<protein>
    <submittedName>
        <fullName evidence="2">Molybdopterin-guanine dinucleotide biosynthesis protein A</fullName>
    </submittedName>
</protein>
<evidence type="ECO:0000313" key="2">
    <source>
        <dbReference type="EMBL" id="MZR23016.1"/>
    </source>
</evidence>
<accession>A0A845MI55</accession>
<keyword evidence="1" id="KW-0732">Signal</keyword>
<name>A0A845MI55_9PROT</name>
<dbReference type="OrthoDB" id="7678469at2"/>
<feature type="signal peptide" evidence="1">
    <location>
        <begin position="1"/>
        <end position="23"/>
    </location>
</feature>
<dbReference type="Proteomes" id="UP000445696">
    <property type="component" value="Unassembled WGS sequence"/>
</dbReference>
<proteinExistence type="predicted"/>
<keyword evidence="3" id="KW-1185">Reference proteome</keyword>
<dbReference type="AlphaFoldDB" id="A0A845MI55"/>
<gene>
    <name evidence="2" type="ORF">GQF03_11825</name>
</gene>
<comment type="caution">
    <text evidence="2">The sequence shown here is derived from an EMBL/GenBank/DDBJ whole genome shotgun (WGS) entry which is preliminary data.</text>
</comment>
<feature type="chain" id="PRO_5032436589" evidence="1">
    <location>
        <begin position="24"/>
        <end position="175"/>
    </location>
</feature>
<dbReference type="EMBL" id="WTVA01000014">
    <property type="protein sequence ID" value="MZR23016.1"/>
    <property type="molecule type" value="Genomic_DNA"/>
</dbReference>
<evidence type="ECO:0000313" key="3">
    <source>
        <dbReference type="Proteomes" id="UP000445696"/>
    </source>
</evidence>
<sequence length="175" mass="19266">MRFGRLGILGLSVGIFMAATATASAKQDKYVGYYYPAPTEIEIYCARVPPLPNIDKRRRVGFVIGIKEGMVAKPYESAYAVFAKGGDSRKLIIVAKTDGHLKTIYRVRALLADLTNSARTTPIFEESGALENLTFLDLLTLLGFESITVSDGDSFTHQIEMRQQTADKCVPQPLD</sequence>